<accession>A0A1F7JHY7</accession>
<keyword evidence="5" id="KW-0067">ATP-binding</keyword>
<dbReference type="AlphaFoldDB" id="A0A1F7JHY7"/>
<dbReference type="EMBL" id="MGAV01000008">
    <property type="protein sequence ID" value="OGK55217.1"/>
    <property type="molecule type" value="Genomic_DNA"/>
</dbReference>
<dbReference type="InterPro" id="IPR000873">
    <property type="entry name" value="AMP-dep_synth/lig_dom"/>
</dbReference>
<keyword evidence="4" id="KW-0547">Nucleotide-binding</keyword>
<dbReference type="NCBIfam" id="NF003313">
    <property type="entry name" value="PRK04319.1"/>
    <property type="match status" value="1"/>
</dbReference>
<evidence type="ECO:0000313" key="10">
    <source>
        <dbReference type="Proteomes" id="UP000177418"/>
    </source>
</evidence>
<evidence type="ECO:0000256" key="5">
    <source>
        <dbReference type="ARBA" id="ARBA00022840"/>
    </source>
</evidence>
<dbReference type="FunFam" id="3.30.300.30:FF:000005">
    <property type="entry name" value="Acyl-coenzyme A synthetase ACSM5, mitochondrial"/>
    <property type="match status" value="1"/>
</dbReference>
<evidence type="ECO:0000256" key="6">
    <source>
        <dbReference type="ARBA" id="ARBA00022990"/>
    </source>
</evidence>
<dbReference type="PROSITE" id="PS00455">
    <property type="entry name" value="AMP_BINDING"/>
    <property type="match status" value="1"/>
</dbReference>
<feature type="domain" description="AMP-binding enzyme C-terminal" evidence="8">
    <location>
        <begin position="470"/>
        <end position="548"/>
    </location>
</feature>
<proteinExistence type="inferred from homology"/>
<dbReference type="InterPro" id="IPR020845">
    <property type="entry name" value="AMP-binding_CS"/>
</dbReference>
<dbReference type="InterPro" id="IPR042099">
    <property type="entry name" value="ANL_N_sf"/>
</dbReference>
<dbReference type="EC" id="6.2.1.1" evidence="2"/>
<comment type="similarity">
    <text evidence="1">Belongs to the ATP-dependent AMP-binding enzyme family.</text>
</comment>
<dbReference type="GO" id="GO:0006085">
    <property type="term" value="P:acetyl-CoA biosynthetic process"/>
    <property type="evidence" value="ECO:0007669"/>
    <property type="project" value="TreeGrafter"/>
</dbReference>
<dbReference type="GO" id="GO:0005829">
    <property type="term" value="C:cytosol"/>
    <property type="evidence" value="ECO:0007669"/>
    <property type="project" value="TreeGrafter"/>
</dbReference>
<protein>
    <recommendedName>
        <fullName evidence="2">acetate--CoA ligase</fullName>
        <ecNumber evidence="2">6.2.1.1</ecNumber>
    </recommendedName>
</protein>
<organism evidence="9 10">
    <name type="scientific">Candidatus Roizmanbacteria bacterium RIFCSPLOWO2_02_FULL_36_11</name>
    <dbReference type="NCBI Taxonomy" id="1802071"/>
    <lineage>
        <taxon>Bacteria</taxon>
        <taxon>Candidatus Roizmaniibacteriota</taxon>
    </lineage>
</organism>
<sequence length="572" mass="64611">MDTIHKDKYLKSPPNLPDYSKAVEGFHYDKHISELVWFSPRHINAAYNAITKNALSDRKNKVALYYVDENESVNKYTFLDLELSSNKLGNFLKAIGCNRGDRVFIFLPRVPELYISFIGILKIGAIAGTMFSAFGPQAIFDRLSQSEAKFLITNSEMATRLKSIRNKLPNLKRILLIDKGLMTEIDKYSDVLNTTETDMTDDAFMLYTSGTTGKPKGIVHQHKAIIHEYLTAKWVLDIKDSDIYWCTADPGWVTGIAYEILGSWACGSSTVVFPGRFSADGWYRIIEKLKVTVWYTAPTAIRMLASQGLTKVKKYDLSSLRFLASVGEPLNPEPIRWGLKAFNLPFHDNYWQTETGGIVIANYAALPIKPGSMGKPFPGIKPHIIAESGDEVGVNKVGNLTLEPNWPSLMKKVWRRPKKYQSYFLYSKDLKKKLYITGDLAYKDRDGYYWFVGRADDVIKTAGERVGPFEVESALVAHEAVVEAGVIGKPDPMRGEIIKAFVVLKPTFKQSDKLKEELSMFVKKNLAGHAYPREIEFVDHLPKTRSGKIMRRILKAKELGLPIGDTSTLEEY</sequence>
<keyword evidence="3 9" id="KW-0436">Ligase</keyword>
<dbReference type="GO" id="GO:0005524">
    <property type="term" value="F:ATP binding"/>
    <property type="evidence" value="ECO:0007669"/>
    <property type="project" value="UniProtKB-KW"/>
</dbReference>
<reference evidence="9 10" key="1">
    <citation type="journal article" date="2016" name="Nat. Commun.">
        <title>Thousands of microbial genomes shed light on interconnected biogeochemical processes in an aquifer system.</title>
        <authorList>
            <person name="Anantharaman K."/>
            <person name="Brown C.T."/>
            <person name="Hug L.A."/>
            <person name="Sharon I."/>
            <person name="Castelle C.J."/>
            <person name="Probst A.J."/>
            <person name="Thomas B.C."/>
            <person name="Singh A."/>
            <person name="Wilkins M.J."/>
            <person name="Karaoz U."/>
            <person name="Brodie E.L."/>
            <person name="Williams K.H."/>
            <person name="Hubbard S.S."/>
            <person name="Banfield J.F."/>
        </authorList>
    </citation>
    <scope>NUCLEOTIDE SEQUENCE [LARGE SCALE GENOMIC DNA]</scope>
</reference>
<feature type="domain" description="AMP-dependent synthetase/ligase" evidence="7">
    <location>
        <begin position="56"/>
        <end position="403"/>
    </location>
</feature>
<dbReference type="Pfam" id="PF13193">
    <property type="entry name" value="AMP-binding_C"/>
    <property type="match status" value="1"/>
</dbReference>
<evidence type="ECO:0000259" key="8">
    <source>
        <dbReference type="Pfam" id="PF13193"/>
    </source>
</evidence>
<dbReference type="GO" id="GO:0003987">
    <property type="term" value="F:acetate-CoA ligase activity"/>
    <property type="evidence" value="ECO:0007669"/>
    <property type="project" value="UniProtKB-EC"/>
</dbReference>
<evidence type="ECO:0000313" key="9">
    <source>
        <dbReference type="EMBL" id="OGK55217.1"/>
    </source>
</evidence>
<comment type="caution">
    <text evidence="9">The sequence shown here is derived from an EMBL/GenBank/DDBJ whole genome shotgun (WGS) entry which is preliminary data.</text>
</comment>
<dbReference type="Gene3D" id="3.40.50.12780">
    <property type="entry name" value="N-terminal domain of ligase-like"/>
    <property type="match status" value="1"/>
</dbReference>
<name>A0A1F7JHY7_9BACT</name>
<dbReference type="InterPro" id="IPR045851">
    <property type="entry name" value="AMP-bd_C_sf"/>
</dbReference>
<dbReference type="Pfam" id="PF00501">
    <property type="entry name" value="AMP-binding"/>
    <property type="match status" value="1"/>
</dbReference>
<dbReference type="SUPFAM" id="SSF56801">
    <property type="entry name" value="Acetyl-CoA synthetase-like"/>
    <property type="match status" value="1"/>
</dbReference>
<evidence type="ECO:0000256" key="3">
    <source>
        <dbReference type="ARBA" id="ARBA00022598"/>
    </source>
</evidence>
<gene>
    <name evidence="9" type="ORF">A3H78_04225</name>
</gene>
<evidence type="ECO:0000256" key="2">
    <source>
        <dbReference type="ARBA" id="ARBA00013275"/>
    </source>
</evidence>
<evidence type="ECO:0000256" key="1">
    <source>
        <dbReference type="ARBA" id="ARBA00006432"/>
    </source>
</evidence>
<dbReference type="Gene3D" id="3.30.300.30">
    <property type="match status" value="1"/>
</dbReference>
<dbReference type="InterPro" id="IPR025110">
    <property type="entry name" value="AMP-bd_C"/>
</dbReference>
<keyword evidence="6" id="KW-0007">Acetylation</keyword>
<evidence type="ECO:0000259" key="7">
    <source>
        <dbReference type="Pfam" id="PF00501"/>
    </source>
</evidence>
<dbReference type="PANTHER" id="PTHR24095">
    <property type="entry name" value="ACETYL-COENZYME A SYNTHETASE"/>
    <property type="match status" value="1"/>
</dbReference>
<dbReference type="PANTHER" id="PTHR24095:SF14">
    <property type="entry name" value="ACETYL-COENZYME A SYNTHETASE 1"/>
    <property type="match status" value="1"/>
</dbReference>
<evidence type="ECO:0000256" key="4">
    <source>
        <dbReference type="ARBA" id="ARBA00022741"/>
    </source>
</evidence>
<dbReference type="Proteomes" id="UP000177418">
    <property type="component" value="Unassembled WGS sequence"/>
</dbReference>